<dbReference type="EMBL" id="CP104013">
    <property type="protein sequence ID" value="UYP46559.1"/>
    <property type="molecule type" value="Genomic_DNA"/>
</dbReference>
<gene>
    <name evidence="1" type="ORF">NEF87_002844</name>
</gene>
<sequence length="269" mass="31365">MVSVEKRQFIHNRIEYLMEWITARHKHPLISHRFGSRLLTYYNYVCTKEYPDHIFNGSEYLRCSSFRLKGLQKDARKKIGIKLINSKQIHLVDEKNQLSYISPEIQKLPKMAKIWFDIFSSTMDKNPGHGPVLDKILQLNKNALAVEVPIWTTTDRALINQDLQLTPYTCMSNEIFTGHIDLLLFDETDGSLVIADYKPENYLLRSLPQVATYGLVMKRVLKIRNVKCVSFSKEKAWVYDPEIVRTSIPQYLLQYGNPNLSWRSVLPSI</sequence>
<dbReference type="Proteomes" id="UP001208689">
    <property type="component" value="Chromosome"/>
</dbReference>
<name>A0ABY6HVS4_9ARCH</name>
<evidence type="ECO:0008006" key="3">
    <source>
        <dbReference type="Google" id="ProtNLM"/>
    </source>
</evidence>
<reference evidence="1" key="1">
    <citation type="submission" date="2022-09" db="EMBL/GenBank/DDBJ databases">
        <title>Actin cytoskeleton and complex cell architecture in an #Asgard archaeon.</title>
        <authorList>
            <person name="Ponce Toledo R.I."/>
            <person name="Schleper C."/>
            <person name="Rodrigues Oliveira T."/>
            <person name="Wollweber F."/>
            <person name="Xu J."/>
            <person name="Rittmann S."/>
            <person name="Klingl A."/>
            <person name="Pilhofer M."/>
        </authorList>
    </citation>
    <scope>NUCLEOTIDE SEQUENCE</scope>
    <source>
        <strain evidence="1">B-35</strain>
    </source>
</reference>
<proteinExistence type="predicted"/>
<protein>
    <recommendedName>
        <fullName evidence="3">PD-(D/E)XK endonuclease-like domain-containing protein</fullName>
    </recommendedName>
</protein>
<evidence type="ECO:0000313" key="2">
    <source>
        <dbReference type="Proteomes" id="UP001208689"/>
    </source>
</evidence>
<organism evidence="1 2">
    <name type="scientific">Candidatus Lokiarchaeum ossiferum</name>
    <dbReference type="NCBI Taxonomy" id="2951803"/>
    <lineage>
        <taxon>Archaea</taxon>
        <taxon>Promethearchaeati</taxon>
        <taxon>Promethearchaeota</taxon>
        <taxon>Promethearchaeia</taxon>
        <taxon>Promethearchaeales</taxon>
        <taxon>Promethearchaeaceae</taxon>
        <taxon>Candidatus Lokiarchaeum</taxon>
    </lineage>
</organism>
<evidence type="ECO:0000313" key="1">
    <source>
        <dbReference type="EMBL" id="UYP46559.1"/>
    </source>
</evidence>
<accession>A0ABY6HVS4</accession>
<keyword evidence="2" id="KW-1185">Reference proteome</keyword>